<dbReference type="PIRSF" id="PIRSF015601">
    <property type="entry name" value="MTase_slr0722"/>
    <property type="match status" value="1"/>
</dbReference>
<dbReference type="CDD" id="cd18084">
    <property type="entry name" value="RsmE-like"/>
    <property type="match status" value="1"/>
</dbReference>
<feature type="domain" description="Ribosomal RNA small subunit methyltransferase E PUA-like" evidence="14">
    <location>
        <begin position="23"/>
        <end position="68"/>
    </location>
</feature>
<comment type="catalytic activity">
    <reaction evidence="11 12">
        <text>uridine(1498) in 16S rRNA + S-adenosyl-L-methionine = N(3)-methyluridine(1498) in 16S rRNA + S-adenosyl-L-homocysteine + H(+)</text>
        <dbReference type="Rhea" id="RHEA:42920"/>
        <dbReference type="Rhea" id="RHEA-COMP:10283"/>
        <dbReference type="Rhea" id="RHEA-COMP:10284"/>
        <dbReference type="ChEBI" id="CHEBI:15378"/>
        <dbReference type="ChEBI" id="CHEBI:57856"/>
        <dbReference type="ChEBI" id="CHEBI:59789"/>
        <dbReference type="ChEBI" id="CHEBI:65315"/>
        <dbReference type="ChEBI" id="CHEBI:74502"/>
        <dbReference type="EC" id="2.1.1.193"/>
    </reaction>
</comment>
<dbReference type="GO" id="GO:0070475">
    <property type="term" value="P:rRNA base methylation"/>
    <property type="evidence" value="ECO:0007669"/>
    <property type="project" value="TreeGrafter"/>
</dbReference>
<sequence>MSTSSVPRFFVGVPLQSDDVITLPDEVTRHVQVLRLQAGDAIALFNGDGGEYRAEIVGVERRAATVRIGAFRDVEAEPPYRLTLAQGIAGSDKMDWLIEKAVELGASGFAPLTTARGVVRLSGERAQKRHAHWQRIVQAACEQCGRNRLPDVAPSREIGAWLDALPATPADGELRLLLSPRASIAFAALPHTPPAGEVILLIGPEGGLSPNEEDAAVARGFTSIGLGPRVLRTETAGIAVLAALAGRWGGW</sequence>
<dbReference type="NCBIfam" id="TIGR00046">
    <property type="entry name" value="RsmE family RNA methyltransferase"/>
    <property type="match status" value="1"/>
</dbReference>
<dbReference type="InterPro" id="IPR006700">
    <property type="entry name" value="RsmE"/>
</dbReference>
<dbReference type="RefSeq" id="WP_177197915.1">
    <property type="nucleotide sequence ID" value="NZ_FNSR01000001.1"/>
</dbReference>
<accession>A0A1H7I4K5</accession>
<name>A0A1H7I4K5_9BURK</name>
<evidence type="ECO:0000256" key="12">
    <source>
        <dbReference type="PIRNR" id="PIRNR015601"/>
    </source>
</evidence>
<dbReference type="PANTHER" id="PTHR30027:SF3">
    <property type="entry name" value="16S RRNA (URACIL(1498)-N(3))-METHYLTRANSFERASE"/>
    <property type="match status" value="1"/>
</dbReference>
<reference evidence="16" key="1">
    <citation type="submission" date="2016-10" db="EMBL/GenBank/DDBJ databases">
        <authorList>
            <person name="Varghese N."/>
            <person name="Submissions S."/>
        </authorList>
    </citation>
    <scope>NUCLEOTIDE SEQUENCE [LARGE SCALE GENOMIC DNA]</scope>
    <source>
        <strain evidence="16">LMG 26416</strain>
    </source>
</reference>
<dbReference type="Gene3D" id="3.40.1280.10">
    <property type="match status" value="1"/>
</dbReference>
<comment type="subcellular location">
    <subcellularLocation>
        <location evidence="1 12">Cytoplasm</location>
    </subcellularLocation>
</comment>
<organism evidence="15 16">
    <name type="scientific">Paraburkholderia caballeronis</name>
    <dbReference type="NCBI Taxonomy" id="416943"/>
    <lineage>
        <taxon>Bacteria</taxon>
        <taxon>Pseudomonadati</taxon>
        <taxon>Pseudomonadota</taxon>
        <taxon>Betaproteobacteria</taxon>
        <taxon>Burkholderiales</taxon>
        <taxon>Burkholderiaceae</taxon>
        <taxon>Paraburkholderia</taxon>
    </lineage>
</organism>
<dbReference type="SUPFAM" id="SSF75217">
    <property type="entry name" value="alpha/beta knot"/>
    <property type="match status" value="1"/>
</dbReference>
<keyword evidence="16" id="KW-1185">Reference proteome</keyword>
<dbReference type="EMBL" id="FOAJ01000002">
    <property type="protein sequence ID" value="SEK56400.1"/>
    <property type="molecule type" value="Genomic_DNA"/>
</dbReference>
<keyword evidence="6 12" id="KW-0698">rRNA processing</keyword>
<keyword evidence="9 12" id="KW-0949">S-adenosyl-L-methionine</keyword>
<evidence type="ECO:0000256" key="11">
    <source>
        <dbReference type="ARBA" id="ARBA00047944"/>
    </source>
</evidence>
<evidence type="ECO:0000256" key="10">
    <source>
        <dbReference type="ARBA" id="ARBA00025699"/>
    </source>
</evidence>
<evidence type="ECO:0000256" key="3">
    <source>
        <dbReference type="ARBA" id="ARBA00012328"/>
    </source>
</evidence>
<proteinExistence type="inferred from homology"/>
<dbReference type="Pfam" id="PF20260">
    <property type="entry name" value="PUA_4"/>
    <property type="match status" value="1"/>
</dbReference>
<evidence type="ECO:0000259" key="13">
    <source>
        <dbReference type="Pfam" id="PF04452"/>
    </source>
</evidence>
<dbReference type="InterPro" id="IPR046887">
    <property type="entry name" value="RsmE_PUA-like"/>
</dbReference>
<evidence type="ECO:0000313" key="16">
    <source>
        <dbReference type="Proteomes" id="UP000199120"/>
    </source>
</evidence>
<dbReference type="EC" id="2.1.1.193" evidence="3 12"/>
<evidence type="ECO:0000256" key="5">
    <source>
        <dbReference type="ARBA" id="ARBA00022490"/>
    </source>
</evidence>
<keyword evidence="5 12" id="KW-0963">Cytoplasm</keyword>
<dbReference type="PANTHER" id="PTHR30027">
    <property type="entry name" value="RIBOSOMAL RNA SMALL SUBUNIT METHYLTRANSFERASE E"/>
    <property type="match status" value="1"/>
</dbReference>
<dbReference type="AlphaFoldDB" id="A0A1H7I4K5"/>
<dbReference type="Gene3D" id="2.40.240.20">
    <property type="entry name" value="Hypothetical PUA domain-like, domain 1"/>
    <property type="match status" value="1"/>
</dbReference>
<dbReference type="Pfam" id="PF04452">
    <property type="entry name" value="Methyltrans_RNA"/>
    <property type="match status" value="1"/>
</dbReference>
<evidence type="ECO:0000256" key="8">
    <source>
        <dbReference type="ARBA" id="ARBA00022679"/>
    </source>
</evidence>
<evidence type="ECO:0000256" key="9">
    <source>
        <dbReference type="ARBA" id="ARBA00022691"/>
    </source>
</evidence>
<evidence type="ECO:0000256" key="4">
    <source>
        <dbReference type="ARBA" id="ARBA00013673"/>
    </source>
</evidence>
<dbReference type="GO" id="GO:0070042">
    <property type="term" value="F:rRNA (uridine-N3-)-methyltransferase activity"/>
    <property type="evidence" value="ECO:0007669"/>
    <property type="project" value="TreeGrafter"/>
</dbReference>
<dbReference type="InterPro" id="IPR029028">
    <property type="entry name" value="Alpha/beta_knot_MTases"/>
</dbReference>
<dbReference type="NCBIfam" id="NF008692">
    <property type="entry name" value="PRK11713.1-5"/>
    <property type="match status" value="1"/>
</dbReference>
<evidence type="ECO:0000256" key="2">
    <source>
        <dbReference type="ARBA" id="ARBA00005528"/>
    </source>
</evidence>
<gene>
    <name evidence="15" type="ORF">SAMN05192542_102522</name>
</gene>
<evidence type="ECO:0000256" key="6">
    <source>
        <dbReference type="ARBA" id="ARBA00022552"/>
    </source>
</evidence>
<dbReference type="InterPro" id="IPR015947">
    <property type="entry name" value="PUA-like_sf"/>
</dbReference>
<dbReference type="InterPro" id="IPR046886">
    <property type="entry name" value="RsmE_MTase_dom"/>
</dbReference>
<feature type="domain" description="Ribosomal RNA small subunit methyltransferase E methyltransferase" evidence="13">
    <location>
        <begin position="77"/>
        <end position="244"/>
    </location>
</feature>
<evidence type="ECO:0000259" key="14">
    <source>
        <dbReference type="Pfam" id="PF20260"/>
    </source>
</evidence>
<keyword evidence="7 12" id="KW-0489">Methyltransferase</keyword>
<comment type="similarity">
    <text evidence="2 12">Belongs to the RNA methyltransferase RsmE family.</text>
</comment>
<evidence type="ECO:0000256" key="7">
    <source>
        <dbReference type="ARBA" id="ARBA00022603"/>
    </source>
</evidence>
<keyword evidence="8 12" id="KW-0808">Transferase</keyword>
<protein>
    <recommendedName>
        <fullName evidence="4 12">Ribosomal RNA small subunit methyltransferase E</fullName>
        <ecNumber evidence="3 12">2.1.1.193</ecNumber>
    </recommendedName>
</protein>
<dbReference type="SUPFAM" id="SSF88697">
    <property type="entry name" value="PUA domain-like"/>
    <property type="match status" value="1"/>
</dbReference>
<dbReference type="Proteomes" id="UP000199120">
    <property type="component" value="Unassembled WGS sequence"/>
</dbReference>
<evidence type="ECO:0000256" key="1">
    <source>
        <dbReference type="ARBA" id="ARBA00004496"/>
    </source>
</evidence>
<evidence type="ECO:0000313" key="15">
    <source>
        <dbReference type="EMBL" id="SEK56400.1"/>
    </source>
</evidence>
<comment type="function">
    <text evidence="10 12">Specifically methylates the N3 position of the uracil ring of uridine 1498 (m3U1498) in 16S rRNA. Acts on the fully assembled 30S ribosomal subunit.</text>
</comment>
<dbReference type="STRING" id="416943.SAMN05445871_3159"/>
<dbReference type="InterPro" id="IPR029026">
    <property type="entry name" value="tRNA_m1G_MTases_N"/>
</dbReference>
<dbReference type="GO" id="GO:0005737">
    <property type="term" value="C:cytoplasm"/>
    <property type="evidence" value="ECO:0007669"/>
    <property type="project" value="UniProtKB-SubCell"/>
</dbReference>